<evidence type="ECO:0000256" key="3">
    <source>
        <dbReference type="ARBA" id="ARBA00022989"/>
    </source>
</evidence>
<evidence type="ECO:0000256" key="5">
    <source>
        <dbReference type="SAM" id="MobiDB-lite"/>
    </source>
</evidence>
<feature type="compositionally biased region" description="Pro residues" evidence="5">
    <location>
        <begin position="103"/>
        <end position="113"/>
    </location>
</feature>
<evidence type="ECO:0000256" key="6">
    <source>
        <dbReference type="SAM" id="Phobius"/>
    </source>
</evidence>
<feature type="compositionally biased region" description="Polar residues" evidence="5">
    <location>
        <begin position="74"/>
        <end position="86"/>
    </location>
</feature>
<evidence type="ECO:0000256" key="4">
    <source>
        <dbReference type="ARBA" id="ARBA00023136"/>
    </source>
</evidence>
<organism evidence="7 8">
    <name type="scientific">Ditylenchus destructor</name>
    <dbReference type="NCBI Taxonomy" id="166010"/>
    <lineage>
        <taxon>Eukaryota</taxon>
        <taxon>Metazoa</taxon>
        <taxon>Ecdysozoa</taxon>
        <taxon>Nematoda</taxon>
        <taxon>Chromadorea</taxon>
        <taxon>Rhabditida</taxon>
        <taxon>Tylenchina</taxon>
        <taxon>Tylenchomorpha</taxon>
        <taxon>Sphaerularioidea</taxon>
        <taxon>Anguinidae</taxon>
        <taxon>Anguininae</taxon>
        <taxon>Ditylenchus</taxon>
    </lineage>
</organism>
<evidence type="ECO:0000256" key="2">
    <source>
        <dbReference type="ARBA" id="ARBA00022692"/>
    </source>
</evidence>
<dbReference type="Proteomes" id="UP001201812">
    <property type="component" value="Unassembled WGS sequence"/>
</dbReference>
<dbReference type="GO" id="GO:0016020">
    <property type="term" value="C:membrane"/>
    <property type="evidence" value="ECO:0007669"/>
    <property type="project" value="UniProtKB-SubCell"/>
</dbReference>
<protein>
    <submittedName>
        <fullName evidence="7">CD20-like family domain-containing protein</fullName>
    </submittedName>
</protein>
<evidence type="ECO:0000313" key="8">
    <source>
        <dbReference type="Proteomes" id="UP001201812"/>
    </source>
</evidence>
<reference evidence="7" key="1">
    <citation type="submission" date="2022-01" db="EMBL/GenBank/DDBJ databases">
        <title>Genome Sequence Resource for Two Populations of Ditylenchus destructor, the Migratory Endoparasitic Phytonematode.</title>
        <authorList>
            <person name="Zhang H."/>
            <person name="Lin R."/>
            <person name="Xie B."/>
        </authorList>
    </citation>
    <scope>NUCLEOTIDE SEQUENCE</scope>
    <source>
        <strain evidence="7">BazhouSP</strain>
    </source>
</reference>
<keyword evidence="8" id="KW-1185">Reference proteome</keyword>
<feature type="transmembrane region" description="Helical" evidence="6">
    <location>
        <begin position="304"/>
        <end position="327"/>
    </location>
</feature>
<dbReference type="AlphaFoldDB" id="A0AAD4MSG1"/>
<name>A0AAD4MSG1_9BILA</name>
<keyword evidence="4 6" id="KW-0472">Membrane</keyword>
<feature type="region of interest" description="Disordered" evidence="5">
    <location>
        <begin position="74"/>
        <end position="113"/>
    </location>
</feature>
<evidence type="ECO:0000313" key="7">
    <source>
        <dbReference type="EMBL" id="KAI1702733.1"/>
    </source>
</evidence>
<sequence>MRKTVSGQSTPSTVSVSRLTQHYETMPDGSESCGDNGMAVSPCCQNKRIFGGNVYHATPSAPTLEININQHNPSPVPSCYNQSASHSPVFPQHHHPAPANNRRPPPTCSPPAPPALEGTYAKPVYNGTTTGNSAATNGLQKKESSGKASAVRKMSQCLNNSEGLRCVARFFKPENRIMLRLCVVELLLAAIMMAGGVWCVKKVSNYCPYHSGIWTSAFFLVNALLGIAASGFATVNFYVAHLVLSLISVVINWNLIGTYHHPKLSRDHAFCLLGEHDASRISYIFSHMDQYDFKKCLFELKIGIAVNSVQLILTVVLALLFAVSATLCMKRICTRCRGV</sequence>
<accession>A0AAD4MSG1</accession>
<feature type="transmembrane region" description="Helical" evidence="6">
    <location>
        <begin position="238"/>
        <end position="256"/>
    </location>
</feature>
<dbReference type="InterPro" id="IPR007237">
    <property type="entry name" value="CD20-like"/>
</dbReference>
<dbReference type="EMBL" id="JAKKPZ010000094">
    <property type="protein sequence ID" value="KAI1702733.1"/>
    <property type="molecule type" value="Genomic_DNA"/>
</dbReference>
<evidence type="ECO:0000256" key="1">
    <source>
        <dbReference type="ARBA" id="ARBA00004141"/>
    </source>
</evidence>
<gene>
    <name evidence="7" type="ORF">DdX_15306</name>
</gene>
<dbReference type="Pfam" id="PF04103">
    <property type="entry name" value="CD20"/>
    <property type="match status" value="1"/>
</dbReference>
<feature type="transmembrane region" description="Helical" evidence="6">
    <location>
        <begin position="212"/>
        <end position="232"/>
    </location>
</feature>
<keyword evidence="2 6" id="KW-0812">Transmembrane</keyword>
<comment type="caution">
    <text evidence="7">The sequence shown here is derived from an EMBL/GenBank/DDBJ whole genome shotgun (WGS) entry which is preliminary data.</text>
</comment>
<proteinExistence type="predicted"/>
<feature type="transmembrane region" description="Helical" evidence="6">
    <location>
        <begin position="177"/>
        <end position="200"/>
    </location>
</feature>
<comment type="subcellular location">
    <subcellularLocation>
        <location evidence="1">Membrane</location>
        <topology evidence="1">Multi-pass membrane protein</topology>
    </subcellularLocation>
</comment>
<keyword evidence="3 6" id="KW-1133">Transmembrane helix</keyword>